<dbReference type="GeneID" id="87812639"/>
<organism evidence="2 3">
    <name type="scientific">Vanrija pseudolonga</name>
    <dbReference type="NCBI Taxonomy" id="143232"/>
    <lineage>
        <taxon>Eukaryota</taxon>
        <taxon>Fungi</taxon>
        <taxon>Dikarya</taxon>
        <taxon>Basidiomycota</taxon>
        <taxon>Agaricomycotina</taxon>
        <taxon>Tremellomycetes</taxon>
        <taxon>Trichosporonales</taxon>
        <taxon>Trichosporonaceae</taxon>
        <taxon>Vanrija</taxon>
    </lineage>
</organism>
<keyword evidence="3" id="KW-1185">Reference proteome</keyword>
<evidence type="ECO:0000313" key="2">
    <source>
        <dbReference type="EMBL" id="WOO85990.1"/>
    </source>
</evidence>
<dbReference type="EMBL" id="CP086720">
    <property type="protein sequence ID" value="WOO85990.1"/>
    <property type="molecule type" value="Genomic_DNA"/>
</dbReference>
<feature type="compositionally biased region" description="Polar residues" evidence="1">
    <location>
        <begin position="172"/>
        <end position="192"/>
    </location>
</feature>
<proteinExistence type="predicted"/>
<accession>A0AAF0YFV4</accession>
<feature type="region of interest" description="Disordered" evidence="1">
    <location>
        <begin position="166"/>
        <end position="192"/>
    </location>
</feature>
<gene>
    <name evidence="2" type="ORF">LOC62_07G009478</name>
</gene>
<dbReference type="Proteomes" id="UP000827549">
    <property type="component" value="Chromosome 7"/>
</dbReference>
<evidence type="ECO:0000256" key="1">
    <source>
        <dbReference type="SAM" id="MobiDB-lite"/>
    </source>
</evidence>
<reference evidence="2" key="1">
    <citation type="submission" date="2023-10" db="EMBL/GenBank/DDBJ databases">
        <authorList>
            <person name="Noh H."/>
        </authorList>
    </citation>
    <scope>NUCLEOTIDE SEQUENCE</scope>
    <source>
        <strain evidence="2">DUCC4014</strain>
    </source>
</reference>
<name>A0AAF0YFV4_9TREE</name>
<protein>
    <submittedName>
        <fullName evidence="2">Uncharacterized protein</fullName>
    </submittedName>
</protein>
<dbReference type="RefSeq" id="XP_062632016.1">
    <property type="nucleotide sequence ID" value="XM_062776032.1"/>
</dbReference>
<sequence>MYTYDVQPCTDTETCPPGCQVAYFGIQKQPTIGLHLYGLRAAMSSTQPDDIGELKYHLGFWFRKHCRNIPDGLFPSMFGTPTATCSAGCDYRSLPAFAYGHGLPPGVDHLSQHQLKGEEVMLQVKKSRKKGKAHPKAKMLVIVVRMCKDCYQSKLAEVGKELEAAKSAVREPTQTMSGPSNTLADETSTSPAAQKIRRTQTCFCDECLNPPERYACIDDSDLED</sequence>
<dbReference type="AlphaFoldDB" id="A0AAF0YFV4"/>
<evidence type="ECO:0000313" key="3">
    <source>
        <dbReference type="Proteomes" id="UP000827549"/>
    </source>
</evidence>